<sequence>MGGKSDVSQPNRGYQNRPVRSVCGSQFSTAVETTREYKLFSEKYGFSIVTSSLKYSQSNGFIESMVKNFKKHFEKSVYEDPYLMMLVLRTTPLENG</sequence>
<dbReference type="Proteomes" id="UP000499080">
    <property type="component" value="Unassembled WGS sequence"/>
</dbReference>
<protein>
    <recommendedName>
        <fullName evidence="3">Integrase catalytic domain-containing protein</fullName>
    </recommendedName>
</protein>
<accession>A0A4Y2SEA6</accession>
<name>A0A4Y2SEA6_ARAVE</name>
<dbReference type="GO" id="GO:0003676">
    <property type="term" value="F:nucleic acid binding"/>
    <property type="evidence" value="ECO:0007669"/>
    <property type="project" value="InterPro"/>
</dbReference>
<dbReference type="EMBL" id="BGPR01021356">
    <property type="protein sequence ID" value="GBN86562.1"/>
    <property type="molecule type" value="Genomic_DNA"/>
</dbReference>
<keyword evidence="2" id="KW-1185">Reference proteome</keyword>
<evidence type="ECO:0000313" key="2">
    <source>
        <dbReference type="Proteomes" id="UP000499080"/>
    </source>
</evidence>
<dbReference type="Gene3D" id="3.30.420.10">
    <property type="entry name" value="Ribonuclease H-like superfamily/Ribonuclease H"/>
    <property type="match status" value="1"/>
</dbReference>
<dbReference type="InterPro" id="IPR036397">
    <property type="entry name" value="RNaseH_sf"/>
</dbReference>
<evidence type="ECO:0008006" key="3">
    <source>
        <dbReference type="Google" id="ProtNLM"/>
    </source>
</evidence>
<organism evidence="1 2">
    <name type="scientific">Araneus ventricosus</name>
    <name type="common">Orbweaver spider</name>
    <name type="synonym">Epeira ventricosa</name>
    <dbReference type="NCBI Taxonomy" id="182803"/>
    <lineage>
        <taxon>Eukaryota</taxon>
        <taxon>Metazoa</taxon>
        <taxon>Ecdysozoa</taxon>
        <taxon>Arthropoda</taxon>
        <taxon>Chelicerata</taxon>
        <taxon>Arachnida</taxon>
        <taxon>Araneae</taxon>
        <taxon>Araneomorphae</taxon>
        <taxon>Entelegynae</taxon>
        <taxon>Araneoidea</taxon>
        <taxon>Araneidae</taxon>
        <taxon>Araneus</taxon>
    </lineage>
</organism>
<comment type="caution">
    <text evidence="1">The sequence shown here is derived from an EMBL/GenBank/DDBJ whole genome shotgun (WGS) entry which is preliminary data.</text>
</comment>
<dbReference type="OrthoDB" id="8038132at2759"/>
<reference evidence="1 2" key="1">
    <citation type="journal article" date="2019" name="Sci. Rep.">
        <title>Orb-weaving spider Araneus ventricosus genome elucidates the spidroin gene catalogue.</title>
        <authorList>
            <person name="Kono N."/>
            <person name="Nakamura H."/>
            <person name="Ohtoshi R."/>
            <person name="Moran D.A.P."/>
            <person name="Shinohara A."/>
            <person name="Yoshida Y."/>
            <person name="Fujiwara M."/>
            <person name="Mori M."/>
            <person name="Tomita M."/>
            <person name="Arakawa K."/>
        </authorList>
    </citation>
    <scope>NUCLEOTIDE SEQUENCE [LARGE SCALE GENOMIC DNA]</scope>
</reference>
<gene>
    <name evidence="1" type="ORF">AVEN_157986_1</name>
</gene>
<proteinExistence type="predicted"/>
<dbReference type="AlphaFoldDB" id="A0A4Y2SEA6"/>
<evidence type="ECO:0000313" key="1">
    <source>
        <dbReference type="EMBL" id="GBN86562.1"/>
    </source>
</evidence>